<dbReference type="EMBL" id="PVZS01000017">
    <property type="protein sequence ID" value="PSC04019.1"/>
    <property type="molecule type" value="Genomic_DNA"/>
</dbReference>
<dbReference type="Pfam" id="PF13561">
    <property type="entry name" value="adh_short_C2"/>
    <property type="match status" value="1"/>
</dbReference>
<name>A0A2T1HR81_9HYPH</name>
<proteinExistence type="inferred from homology"/>
<evidence type="ECO:0000313" key="3">
    <source>
        <dbReference type="Proteomes" id="UP000239772"/>
    </source>
</evidence>
<dbReference type="SUPFAM" id="SSF51735">
    <property type="entry name" value="NAD(P)-binding Rossmann-fold domains"/>
    <property type="match status" value="1"/>
</dbReference>
<dbReference type="PRINTS" id="PR00080">
    <property type="entry name" value="SDRFAMILY"/>
</dbReference>
<dbReference type="Proteomes" id="UP000239772">
    <property type="component" value="Unassembled WGS sequence"/>
</dbReference>
<dbReference type="AlphaFoldDB" id="A0A2T1HR81"/>
<comment type="similarity">
    <text evidence="1">Belongs to the short-chain dehydrogenases/reductases (SDR) family.</text>
</comment>
<reference evidence="3" key="1">
    <citation type="submission" date="2018-03" db="EMBL/GenBank/DDBJ databases">
        <authorList>
            <person name="Sun L."/>
            <person name="Liu H."/>
            <person name="Chen W."/>
            <person name="Huang K."/>
            <person name="Liu W."/>
            <person name="Gao X."/>
        </authorList>
    </citation>
    <scope>NUCLEOTIDE SEQUENCE [LARGE SCALE GENOMIC DNA]</scope>
    <source>
        <strain evidence="3">SH9</strain>
    </source>
</reference>
<dbReference type="PANTHER" id="PTHR42879:SF6">
    <property type="entry name" value="NADPH-DEPENDENT REDUCTASE BACG"/>
    <property type="match status" value="1"/>
</dbReference>
<dbReference type="InterPro" id="IPR002347">
    <property type="entry name" value="SDR_fam"/>
</dbReference>
<dbReference type="Gene3D" id="3.40.50.720">
    <property type="entry name" value="NAD(P)-binding Rossmann-like Domain"/>
    <property type="match status" value="1"/>
</dbReference>
<gene>
    <name evidence="2" type="ORF">SLNSH_15525</name>
</gene>
<dbReference type="InterPro" id="IPR050259">
    <property type="entry name" value="SDR"/>
</dbReference>
<keyword evidence="3" id="KW-1185">Reference proteome</keyword>
<evidence type="ECO:0000256" key="1">
    <source>
        <dbReference type="ARBA" id="ARBA00006484"/>
    </source>
</evidence>
<evidence type="ECO:0000313" key="2">
    <source>
        <dbReference type="EMBL" id="PSC04019.1"/>
    </source>
</evidence>
<accession>A0A2T1HR81</accession>
<organism evidence="2 3">
    <name type="scientific">Alsobacter soli</name>
    <dbReference type="NCBI Taxonomy" id="2109933"/>
    <lineage>
        <taxon>Bacteria</taxon>
        <taxon>Pseudomonadati</taxon>
        <taxon>Pseudomonadota</taxon>
        <taxon>Alphaproteobacteria</taxon>
        <taxon>Hyphomicrobiales</taxon>
        <taxon>Alsobacteraceae</taxon>
        <taxon>Alsobacter</taxon>
    </lineage>
</organism>
<protein>
    <submittedName>
        <fullName evidence="2">3-oxoacyl-ACP reductase</fullName>
    </submittedName>
</protein>
<sequence>MDLGLNNKKALVVGASRGLGAAIAQTLAKEGATVFAAARSVDKIEAWIAELPTEVRGRVSALQLDTGDLAQVEAVADKLLAQGGVDVLVNNTGGPPPGVAKEVRRDAWITQFQSMAANLFHLTQRLLPPMQERKWGRIITVASSGIEQPIPNLALSNGIRSAVLGWSKTLATEVAADGITVNMVLPGRIQTERIGQLDKANADRLNVTVEKIAQSAISQIPAGRYGAPQEFANVVAFLAGEPASYVTGSKIRIDGGATRGV</sequence>
<dbReference type="OrthoDB" id="9793325at2"/>
<dbReference type="PANTHER" id="PTHR42879">
    <property type="entry name" value="3-OXOACYL-(ACYL-CARRIER-PROTEIN) REDUCTASE"/>
    <property type="match status" value="1"/>
</dbReference>
<comment type="caution">
    <text evidence="2">The sequence shown here is derived from an EMBL/GenBank/DDBJ whole genome shotgun (WGS) entry which is preliminary data.</text>
</comment>
<dbReference type="PRINTS" id="PR00081">
    <property type="entry name" value="GDHRDH"/>
</dbReference>
<dbReference type="FunFam" id="3.40.50.720:FF:000084">
    <property type="entry name" value="Short-chain dehydrogenase reductase"/>
    <property type="match status" value="1"/>
</dbReference>
<dbReference type="InterPro" id="IPR036291">
    <property type="entry name" value="NAD(P)-bd_dom_sf"/>
</dbReference>
<dbReference type="RefSeq" id="WP_106337926.1">
    <property type="nucleotide sequence ID" value="NZ_PVZS01000017.1"/>
</dbReference>